<proteinExistence type="predicted"/>
<sequence>MPRNETPRWKQRDPIDQAHSDADTINAFAAIVRSTFTEKNMQDVSPAAKQRLILLLEQAISTIKKGM</sequence>
<feature type="region of interest" description="Disordered" evidence="1">
    <location>
        <begin position="1"/>
        <end position="20"/>
    </location>
</feature>
<name>A0A100WU17_MYCFO</name>
<dbReference type="RefSeq" id="WP_061264687.1">
    <property type="nucleotide sequence ID" value="NZ_BCSZ01000045.1"/>
</dbReference>
<accession>A0A100WU17</accession>
<evidence type="ECO:0000313" key="2">
    <source>
        <dbReference type="EMBL" id="GAT04452.1"/>
    </source>
</evidence>
<reference evidence="3" key="2">
    <citation type="submission" date="2016-02" db="EMBL/GenBank/DDBJ databases">
        <title>Draft genome sequence of five rapidly growing Mycobacterium species.</title>
        <authorList>
            <person name="Katahira K."/>
            <person name="Gotou Y."/>
            <person name="Iida K."/>
            <person name="Ogura Y."/>
            <person name="Hayashi T."/>
        </authorList>
    </citation>
    <scope>NUCLEOTIDE SEQUENCE [LARGE SCALE GENOMIC DNA]</scope>
    <source>
        <strain evidence="3">JCM6368</strain>
    </source>
</reference>
<comment type="caution">
    <text evidence="2">The sequence shown here is derived from an EMBL/GenBank/DDBJ whole genome shotgun (WGS) entry which is preliminary data.</text>
</comment>
<protein>
    <submittedName>
        <fullName evidence="2">Uncharacterized protein</fullName>
    </submittedName>
</protein>
<dbReference type="Proteomes" id="UP000069705">
    <property type="component" value="Unassembled WGS sequence"/>
</dbReference>
<evidence type="ECO:0000256" key="1">
    <source>
        <dbReference type="SAM" id="MobiDB-lite"/>
    </source>
</evidence>
<dbReference type="EMBL" id="BCSZ01000045">
    <property type="protein sequence ID" value="GAT04452.1"/>
    <property type="molecule type" value="Genomic_DNA"/>
</dbReference>
<organism evidence="2 3">
    <name type="scientific">Mycolicibacterium fortuitum subsp. acetamidolyticum</name>
    <dbReference type="NCBI Taxonomy" id="144550"/>
    <lineage>
        <taxon>Bacteria</taxon>
        <taxon>Bacillati</taxon>
        <taxon>Actinomycetota</taxon>
        <taxon>Actinomycetes</taxon>
        <taxon>Mycobacteriales</taxon>
        <taxon>Mycobacteriaceae</taxon>
        <taxon>Mycolicibacterium</taxon>
    </lineage>
</organism>
<gene>
    <name evidence="2" type="ORF">RMCFA_4563</name>
</gene>
<dbReference type="AlphaFoldDB" id="A0A100WU17"/>
<evidence type="ECO:0000313" key="3">
    <source>
        <dbReference type="Proteomes" id="UP000069705"/>
    </source>
</evidence>
<reference evidence="2 3" key="1">
    <citation type="journal article" date="2016" name="Genome Announc.">
        <title>Draft Genome Sequences of Five Rapidly Growing Mycobacterium Species, M. thermoresistibile, M. fortuitum subsp. acetamidolyticum, M. canariasense, M. brisbanense, and M. novocastrense.</title>
        <authorList>
            <person name="Katahira K."/>
            <person name="Ogura Y."/>
            <person name="Gotoh Y."/>
            <person name="Hayashi T."/>
        </authorList>
    </citation>
    <scope>NUCLEOTIDE SEQUENCE [LARGE SCALE GENOMIC DNA]</scope>
    <source>
        <strain evidence="2 3">JCM6368</strain>
    </source>
</reference>